<evidence type="ECO:0000256" key="6">
    <source>
        <dbReference type="ARBA" id="ARBA00022692"/>
    </source>
</evidence>
<evidence type="ECO:0000256" key="4">
    <source>
        <dbReference type="ARBA" id="ARBA00022475"/>
    </source>
</evidence>
<feature type="compositionally biased region" description="Pro residues" evidence="10">
    <location>
        <begin position="97"/>
        <end position="107"/>
    </location>
</feature>
<dbReference type="InterPro" id="IPR006260">
    <property type="entry name" value="TonB/TolA_C"/>
</dbReference>
<evidence type="ECO:0000256" key="1">
    <source>
        <dbReference type="ARBA" id="ARBA00004383"/>
    </source>
</evidence>
<evidence type="ECO:0000256" key="9">
    <source>
        <dbReference type="ARBA" id="ARBA00023136"/>
    </source>
</evidence>
<accession>A0ABP9CA08</accession>
<dbReference type="PROSITE" id="PS52015">
    <property type="entry name" value="TONB_CTD"/>
    <property type="match status" value="1"/>
</dbReference>
<gene>
    <name evidence="13" type="ORF">GCM10023307_36850</name>
</gene>
<evidence type="ECO:0000256" key="5">
    <source>
        <dbReference type="ARBA" id="ARBA00022519"/>
    </source>
</evidence>
<feature type="domain" description="TonB C-terminal" evidence="12">
    <location>
        <begin position="141"/>
        <end position="234"/>
    </location>
</feature>
<proteinExistence type="inferred from homology"/>
<evidence type="ECO:0000256" key="2">
    <source>
        <dbReference type="ARBA" id="ARBA00006555"/>
    </source>
</evidence>
<keyword evidence="3" id="KW-0813">Transport</keyword>
<keyword evidence="7" id="KW-0653">Protein transport</keyword>
<feature type="region of interest" description="Disordered" evidence="10">
    <location>
        <begin position="92"/>
        <end position="144"/>
    </location>
</feature>
<dbReference type="RefSeq" id="WP_345304843.1">
    <property type="nucleotide sequence ID" value="NZ_BAABJE010000030.1"/>
</dbReference>
<evidence type="ECO:0000313" key="13">
    <source>
        <dbReference type="EMBL" id="GAA4806801.1"/>
    </source>
</evidence>
<keyword evidence="6 11" id="KW-0812">Transmembrane</keyword>
<comment type="caution">
    <text evidence="13">The sequence shown here is derived from an EMBL/GenBank/DDBJ whole genome shotgun (WGS) entry which is preliminary data.</text>
</comment>
<dbReference type="Proteomes" id="UP001499959">
    <property type="component" value="Unassembled WGS sequence"/>
</dbReference>
<dbReference type="InterPro" id="IPR051045">
    <property type="entry name" value="TonB-dependent_transducer"/>
</dbReference>
<dbReference type="SUPFAM" id="SSF74653">
    <property type="entry name" value="TolA/TonB C-terminal domain"/>
    <property type="match status" value="1"/>
</dbReference>
<dbReference type="Pfam" id="PF03544">
    <property type="entry name" value="TonB_C"/>
    <property type="match status" value="1"/>
</dbReference>
<comment type="subcellular location">
    <subcellularLocation>
        <location evidence="1">Cell inner membrane</location>
        <topology evidence="1">Single-pass membrane protein</topology>
        <orientation evidence="1">Periplasmic side</orientation>
    </subcellularLocation>
</comment>
<evidence type="ECO:0000256" key="7">
    <source>
        <dbReference type="ARBA" id="ARBA00022927"/>
    </source>
</evidence>
<protein>
    <recommendedName>
        <fullName evidence="12">TonB C-terminal domain-containing protein</fullName>
    </recommendedName>
</protein>
<sequence length="234" mass="25073">MVLLERHAQRPSHPDAGGLPQAIAQIQPVRILGMAGAIALNAAALMLLLMPVSAPMRTVDAESPPVILIEPKAAPPPPPPIEEVPVVRPRTETPLPQVLPPPQPQPPAQQEAVVPEGNTPMPPIETTDTVSLPVQPDPGPMTSTRLEYASAPAPAYPREAILDGIEGTVLLKVLVGVDGKPLSVEIERSSGHRRLDDAARRQVLRRWMFKPAIRDGQAVQVYGMVPVNFSLTRG</sequence>
<organism evidence="13 14">
    <name type="scientific">Lysobacter hankyongensis</name>
    <dbReference type="NCBI Taxonomy" id="1176535"/>
    <lineage>
        <taxon>Bacteria</taxon>
        <taxon>Pseudomonadati</taxon>
        <taxon>Pseudomonadota</taxon>
        <taxon>Gammaproteobacteria</taxon>
        <taxon>Lysobacterales</taxon>
        <taxon>Lysobacteraceae</taxon>
        <taxon>Lysobacter</taxon>
    </lineage>
</organism>
<keyword evidence="4" id="KW-1003">Cell membrane</keyword>
<dbReference type="InterPro" id="IPR037682">
    <property type="entry name" value="TonB_C"/>
</dbReference>
<comment type="similarity">
    <text evidence="2">Belongs to the TonB family.</text>
</comment>
<keyword evidence="8 11" id="KW-1133">Transmembrane helix</keyword>
<evidence type="ECO:0000256" key="3">
    <source>
        <dbReference type="ARBA" id="ARBA00022448"/>
    </source>
</evidence>
<evidence type="ECO:0000256" key="8">
    <source>
        <dbReference type="ARBA" id="ARBA00022989"/>
    </source>
</evidence>
<dbReference type="PANTHER" id="PTHR33446:SF2">
    <property type="entry name" value="PROTEIN TONB"/>
    <property type="match status" value="1"/>
</dbReference>
<dbReference type="PANTHER" id="PTHR33446">
    <property type="entry name" value="PROTEIN TONB-RELATED"/>
    <property type="match status" value="1"/>
</dbReference>
<name>A0ABP9CA08_9GAMM</name>
<reference evidence="14" key="1">
    <citation type="journal article" date="2019" name="Int. J. Syst. Evol. Microbiol.">
        <title>The Global Catalogue of Microorganisms (GCM) 10K type strain sequencing project: providing services to taxonomists for standard genome sequencing and annotation.</title>
        <authorList>
            <consortium name="The Broad Institute Genomics Platform"/>
            <consortium name="The Broad Institute Genome Sequencing Center for Infectious Disease"/>
            <person name="Wu L."/>
            <person name="Ma J."/>
        </authorList>
    </citation>
    <scope>NUCLEOTIDE SEQUENCE [LARGE SCALE GENOMIC DNA]</scope>
    <source>
        <strain evidence="14">JCM 18204</strain>
    </source>
</reference>
<dbReference type="NCBIfam" id="TIGR01352">
    <property type="entry name" value="tonB_Cterm"/>
    <property type="match status" value="1"/>
</dbReference>
<evidence type="ECO:0000313" key="14">
    <source>
        <dbReference type="Proteomes" id="UP001499959"/>
    </source>
</evidence>
<keyword evidence="5" id="KW-0997">Cell inner membrane</keyword>
<evidence type="ECO:0000256" key="10">
    <source>
        <dbReference type="SAM" id="MobiDB-lite"/>
    </source>
</evidence>
<feature type="transmembrane region" description="Helical" evidence="11">
    <location>
        <begin position="31"/>
        <end position="50"/>
    </location>
</feature>
<keyword evidence="9 11" id="KW-0472">Membrane</keyword>
<dbReference type="Gene3D" id="3.30.1150.10">
    <property type="match status" value="1"/>
</dbReference>
<evidence type="ECO:0000259" key="12">
    <source>
        <dbReference type="PROSITE" id="PS52015"/>
    </source>
</evidence>
<evidence type="ECO:0000256" key="11">
    <source>
        <dbReference type="SAM" id="Phobius"/>
    </source>
</evidence>
<keyword evidence="14" id="KW-1185">Reference proteome</keyword>
<dbReference type="EMBL" id="BAABJE010000030">
    <property type="protein sequence ID" value="GAA4806801.1"/>
    <property type="molecule type" value="Genomic_DNA"/>
</dbReference>